<evidence type="ECO:0000313" key="2">
    <source>
        <dbReference type="Proteomes" id="UP000789525"/>
    </source>
</evidence>
<sequence length="455" mass="51675">RKSCPKEEPTPLARETWEYSVAMSYFSLSELRSGIEQLGDMKFTLLVDLCNGGPAVAQVKHIPAIRSLISDQCTSLIVSTTFLEHDPYRLLAQIQTAHSLKIVGNLSIQTSYSTSYLFANLSSEMYPLRRLILRAMLPPRILHDSHIFQRLHHLYLYIFHEWWANGLSRLGGLLKEVRTLGIGGIATPSLQPIISISSQRLVHLVLSSVSPSIFFNSTYRSLVALLFDGKGFSDLTDQIRSLPRIPFPSLRYLLYKGRLSSLSKFEAPNLLILAIQSQGSAPNDHRDKVELSKHLSINPRYVIMDMELGSDSLVETFLASARNVADLEINFDEGSLRSSKMPHLLSEILESNPFCPALLNLRISVRSKGARWTTNKANLISISRGILLSRKEANHLTSLESLKYKVTKSWEFDSCHGRRRMDELWERNLRDGSQATWDRERERLLSRPGWIDLQE</sequence>
<keyword evidence="2" id="KW-1185">Reference proteome</keyword>
<gene>
    <name evidence="1" type="ORF">ACOLOM_LOCUS7564</name>
</gene>
<reference evidence="1" key="1">
    <citation type="submission" date="2021-06" db="EMBL/GenBank/DDBJ databases">
        <authorList>
            <person name="Kallberg Y."/>
            <person name="Tangrot J."/>
            <person name="Rosling A."/>
        </authorList>
    </citation>
    <scope>NUCLEOTIDE SEQUENCE</scope>
    <source>
        <strain evidence="1">CL356</strain>
    </source>
</reference>
<proteinExistence type="predicted"/>
<protein>
    <submittedName>
        <fullName evidence="1">15615_t:CDS:1</fullName>
    </submittedName>
</protein>
<comment type="caution">
    <text evidence="1">The sequence shown here is derived from an EMBL/GenBank/DDBJ whole genome shotgun (WGS) entry which is preliminary data.</text>
</comment>
<name>A0ACA9N5C7_9GLOM</name>
<accession>A0ACA9N5C7</accession>
<dbReference type="Proteomes" id="UP000789525">
    <property type="component" value="Unassembled WGS sequence"/>
</dbReference>
<evidence type="ECO:0000313" key="1">
    <source>
        <dbReference type="EMBL" id="CAG8628697.1"/>
    </source>
</evidence>
<organism evidence="1 2">
    <name type="scientific">Acaulospora colombiana</name>
    <dbReference type="NCBI Taxonomy" id="27376"/>
    <lineage>
        <taxon>Eukaryota</taxon>
        <taxon>Fungi</taxon>
        <taxon>Fungi incertae sedis</taxon>
        <taxon>Mucoromycota</taxon>
        <taxon>Glomeromycotina</taxon>
        <taxon>Glomeromycetes</taxon>
        <taxon>Diversisporales</taxon>
        <taxon>Acaulosporaceae</taxon>
        <taxon>Acaulospora</taxon>
    </lineage>
</organism>
<dbReference type="EMBL" id="CAJVPT010017746">
    <property type="protein sequence ID" value="CAG8628697.1"/>
    <property type="molecule type" value="Genomic_DNA"/>
</dbReference>
<feature type="non-terminal residue" evidence="1">
    <location>
        <position position="1"/>
    </location>
</feature>